<organism evidence="1 2">
    <name type="scientific">Micromonospora peucetia</name>
    <dbReference type="NCBI Taxonomy" id="47871"/>
    <lineage>
        <taxon>Bacteria</taxon>
        <taxon>Bacillati</taxon>
        <taxon>Actinomycetota</taxon>
        <taxon>Actinomycetes</taxon>
        <taxon>Micromonosporales</taxon>
        <taxon>Micromonosporaceae</taxon>
        <taxon>Micromonospora</taxon>
    </lineage>
</organism>
<dbReference type="AlphaFoldDB" id="A0A1C6W332"/>
<protein>
    <submittedName>
        <fullName evidence="1">Uncharacterized protein</fullName>
    </submittedName>
</protein>
<accession>A0A1C6W332</accession>
<dbReference type="RefSeq" id="WP_176733841.1">
    <property type="nucleotide sequence ID" value="NZ_FMIC01000002.1"/>
</dbReference>
<proteinExistence type="predicted"/>
<sequence length="50" mass="5288">MKQQPLTLAEILAVLDDPWSVLDLQRYFLGAGGAAFAGQGPGKVVMVSDL</sequence>
<reference evidence="2" key="1">
    <citation type="submission" date="2016-06" db="EMBL/GenBank/DDBJ databases">
        <authorList>
            <person name="Varghese N."/>
            <person name="Submissions Spin"/>
        </authorList>
    </citation>
    <scope>NUCLEOTIDE SEQUENCE [LARGE SCALE GENOMIC DNA]</scope>
    <source>
        <strain evidence="2">DSM 43363</strain>
    </source>
</reference>
<evidence type="ECO:0000313" key="2">
    <source>
        <dbReference type="Proteomes" id="UP000199343"/>
    </source>
</evidence>
<gene>
    <name evidence="1" type="ORF">GA0070608_5251</name>
</gene>
<dbReference type="Proteomes" id="UP000199343">
    <property type="component" value="Unassembled WGS sequence"/>
</dbReference>
<name>A0A1C6W332_9ACTN</name>
<dbReference type="EMBL" id="FMIC01000002">
    <property type="protein sequence ID" value="SCL72922.1"/>
    <property type="molecule type" value="Genomic_DNA"/>
</dbReference>
<evidence type="ECO:0000313" key="1">
    <source>
        <dbReference type="EMBL" id="SCL72922.1"/>
    </source>
</evidence>